<keyword evidence="4" id="KW-1185">Reference proteome</keyword>
<organism evidence="3 4">
    <name type="scientific">Gymnopilus dilepis</name>
    <dbReference type="NCBI Taxonomy" id="231916"/>
    <lineage>
        <taxon>Eukaryota</taxon>
        <taxon>Fungi</taxon>
        <taxon>Dikarya</taxon>
        <taxon>Basidiomycota</taxon>
        <taxon>Agaricomycotina</taxon>
        <taxon>Agaricomycetes</taxon>
        <taxon>Agaricomycetidae</taxon>
        <taxon>Agaricales</taxon>
        <taxon>Agaricineae</taxon>
        <taxon>Hymenogastraceae</taxon>
        <taxon>Gymnopilus</taxon>
    </lineage>
</organism>
<evidence type="ECO:0000256" key="2">
    <source>
        <dbReference type="SAM" id="MobiDB-lite"/>
    </source>
</evidence>
<gene>
    <name evidence="3" type="ORF">CVT26_013823</name>
</gene>
<dbReference type="InParanoid" id="A0A409Y6L5"/>
<accession>A0A409Y6L5</accession>
<evidence type="ECO:0000313" key="3">
    <source>
        <dbReference type="EMBL" id="PPQ98695.1"/>
    </source>
</evidence>
<dbReference type="OrthoDB" id="2690792at2759"/>
<feature type="compositionally biased region" description="Polar residues" evidence="2">
    <location>
        <begin position="350"/>
        <end position="364"/>
    </location>
</feature>
<dbReference type="AlphaFoldDB" id="A0A409Y6L5"/>
<evidence type="ECO:0000256" key="1">
    <source>
        <dbReference type="SAM" id="Coils"/>
    </source>
</evidence>
<feature type="compositionally biased region" description="Polar residues" evidence="2">
    <location>
        <begin position="372"/>
        <end position="397"/>
    </location>
</feature>
<dbReference type="Proteomes" id="UP000284706">
    <property type="component" value="Unassembled WGS sequence"/>
</dbReference>
<name>A0A409Y6L5_9AGAR</name>
<dbReference type="EMBL" id="NHYE01001100">
    <property type="protein sequence ID" value="PPQ98695.1"/>
    <property type="molecule type" value="Genomic_DNA"/>
</dbReference>
<sequence>MATPDSPVACFELVKIPIRPSSRFAQQSGLWHINTGTDVDTYPTSTLRNMHFLGQPPPGASPDIPSWDEFRFSPVGLYYLRSRLMGSLEPSVFQRFLPNFEAAEAAWFAAGLASSPSDIPADEFYPELHEVRRNTPKTGGTDIRKALRQRLRSLTFDCAALLDRAFGSTTLVIHIPGTTRPRSLLREDYIKAETYFPAHLLREDERIPRAIFDIVQKYIRDVGIPTIARYQFCASRYWPLSQDCLMPPPFPRQSIRPPAKPVNSSNFEYNGQVIKPPIVILDEDDNREKERLKEELKNVRKLLEEANRALAESQRREEDLLSQIVRLTSLASETQPVAPTARRFAGPGSALSQPPVSSGSTAARSPSRRNHATGSTPSSTMDGASNRSGMQAGTDTGSQYRNFIRSNLLDSKYPQIERIRTNVPVYLWRVDLQELGISQNIVDNLIPLMGRRSRDS</sequence>
<protein>
    <submittedName>
        <fullName evidence="3">Uncharacterized protein</fullName>
    </submittedName>
</protein>
<reference evidence="3 4" key="1">
    <citation type="journal article" date="2018" name="Evol. Lett.">
        <title>Horizontal gene cluster transfer increased hallucinogenic mushroom diversity.</title>
        <authorList>
            <person name="Reynolds H.T."/>
            <person name="Vijayakumar V."/>
            <person name="Gluck-Thaler E."/>
            <person name="Korotkin H.B."/>
            <person name="Matheny P.B."/>
            <person name="Slot J.C."/>
        </authorList>
    </citation>
    <scope>NUCLEOTIDE SEQUENCE [LARGE SCALE GENOMIC DNA]</scope>
    <source>
        <strain evidence="3 4">SRW20</strain>
    </source>
</reference>
<feature type="region of interest" description="Disordered" evidence="2">
    <location>
        <begin position="335"/>
        <end position="397"/>
    </location>
</feature>
<comment type="caution">
    <text evidence="3">The sequence shown here is derived from an EMBL/GenBank/DDBJ whole genome shotgun (WGS) entry which is preliminary data.</text>
</comment>
<evidence type="ECO:0000313" key="4">
    <source>
        <dbReference type="Proteomes" id="UP000284706"/>
    </source>
</evidence>
<proteinExistence type="predicted"/>
<feature type="coiled-coil region" evidence="1">
    <location>
        <begin position="282"/>
        <end position="323"/>
    </location>
</feature>
<keyword evidence="1" id="KW-0175">Coiled coil</keyword>